<comment type="cofactor">
    <cofactor evidence="1">
        <name>Mg(2+)</name>
        <dbReference type="ChEBI" id="CHEBI:18420"/>
    </cofactor>
</comment>
<dbReference type="Proteomes" id="UP001176960">
    <property type="component" value="Unassembled WGS sequence"/>
</dbReference>
<feature type="domain" description="VRR-NUC" evidence="4">
    <location>
        <begin position="4"/>
        <end position="100"/>
    </location>
</feature>
<keyword evidence="2" id="KW-0540">Nuclease</keyword>
<evidence type="ECO:0000256" key="1">
    <source>
        <dbReference type="ARBA" id="ARBA00001946"/>
    </source>
</evidence>
<evidence type="ECO:0000313" key="5">
    <source>
        <dbReference type="EMBL" id="CAI9119565.1"/>
    </source>
</evidence>
<evidence type="ECO:0000313" key="6">
    <source>
        <dbReference type="Proteomes" id="UP001176960"/>
    </source>
</evidence>
<proteinExistence type="predicted"/>
<gene>
    <name evidence="5" type="ORF">LMG32879_000382</name>
</gene>
<dbReference type="AlphaFoldDB" id="A0AA35V9R5"/>
<keyword evidence="3" id="KW-0378">Hydrolase</keyword>
<dbReference type="EMBL" id="CATKSH010000002">
    <property type="protein sequence ID" value="CAI9119565.1"/>
    <property type="molecule type" value="Genomic_DNA"/>
</dbReference>
<protein>
    <submittedName>
        <fullName evidence="5">VRR-NUC domain-containing protein</fullName>
    </submittedName>
</protein>
<evidence type="ECO:0000256" key="3">
    <source>
        <dbReference type="ARBA" id="ARBA00022801"/>
    </source>
</evidence>
<evidence type="ECO:0000259" key="4">
    <source>
        <dbReference type="SMART" id="SM00990"/>
    </source>
</evidence>
<name>A0AA35V9R5_9PROT</name>
<dbReference type="Pfam" id="PF08774">
    <property type="entry name" value="VRR_NUC"/>
    <property type="match status" value="1"/>
</dbReference>
<dbReference type="GO" id="GO:0003676">
    <property type="term" value="F:nucleic acid binding"/>
    <property type="evidence" value="ECO:0007669"/>
    <property type="project" value="InterPro"/>
</dbReference>
<dbReference type="Gene3D" id="3.40.1350.10">
    <property type="match status" value="1"/>
</dbReference>
<dbReference type="InterPro" id="IPR014883">
    <property type="entry name" value="VRR_NUC"/>
</dbReference>
<dbReference type="InterPro" id="IPR011856">
    <property type="entry name" value="tRNA_endonuc-like_dom_sf"/>
</dbReference>
<reference evidence="5" key="1">
    <citation type="submission" date="2023-03" db="EMBL/GenBank/DDBJ databases">
        <authorList>
            <person name="Cleenwerck I."/>
        </authorList>
    </citation>
    <scope>NUCLEOTIDE SEQUENCE</scope>
    <source>
        <strain evidence="5">LMG 32879</strain>
    </source>
</reference>
<evidence type="ECO:0000256" key="2">
    <source>
        <dbReference type="ARBA" id="ARBA00022722"/>
    </source>
</evidence>
<dbReference type="SMART" id="SM00990">
    <property type="entry name" value="VRR_NUC"/>
    <property type="match status" value="1"/>
</dbReference>
<sequence length="119" mass="13221">MVAHAEDKLHTFVWRVLNFALPDDAVAWSAENRQNGMREGARRKARGCVPGVPDLHVTYAGRTLYIELKTETGRVSKEQRELHARLRRAGAVVAVCRSADAVLEFLRAEGVPVKAQVMA</sequence>
<dbReference type="GO" id="GO:0016788">
    <property type="term" value="F:hydrolase activity, acting on ester bonds"/>
    <property type="evidence" value="ECO:0007669"/>
    <property type="project" value="InterPro"/>
</dbReference>
<keyword evidence="6" id="KW-1185">Reference proteome</keyword>
<dbReference type="GO" id="GO:0004518">
    <property type="term" value="F:nuclease activity"/>
    <property type="evidence" value="ECO:0007669"/>
    <property type="project" value="UniProtKB-KW"/>
</dbReference>
<comment type="caution">
    <text evidence="5">The sequence shown here is derived from an EMBL/GenBank/DDBJ whole genome shotgun (WGS) entry which is preliminary data.</text>
</comment>
<accession>A0AA35V9R5</accession>
<dbReference type="RefSeq" id="WP_289843445.1">
    <property type="nucleotide sequence ID" value="NZ_CATKSH010000002.1"/>
</dbReference>
<organism evidence="5 6">
    <name type="scientific">Brytella acorum</name>
    <dbReference type="NCBI Taxonomy" id="2959299"/>
    <lineage>
        <taxon>Bacteria</taxon>
        <taxon>Pseudomonadati</taxon>
        <taxon>Pseudomonadota</taxon>
        <taxon>Alphaproteobacteria</taxon>
        <taxon>Acetobacterales</taxon>
        <taxon>Acetobacteraceae</taxon>
        <taxon>Brytella</taxon>
    </lineage>
</organism>